<sequence>MLVILFTEGKLDKATKPVQSFRGTSSKGNLSPFLRKIRSTHGLEQELLTTSDDKQEEEVDEVGTKLMDEFMLFLSLKETGLLDMCLSSMK</sequence>
<evidence type="ECO:0000313" key="1">
    <source>
        <dbReference type="EnsemblMetazoa" id="G6086.1:cds"/>
    </source>
</evidence>
<protein>
    <submittedName>
        <fullName evidence="1">Uncharacterized protein</fullName>
    </submittedName>
</protein>
<dbReference type="AlphaFoldDB" id="A0A8W8NNS9"/>
<keyword evidence="2" id="KW-1185">Reference proteome</keyword>
<accession>A0A8W8NNS9</accession>
<name>A0A8W8NNS9_MAGGI</name>
<reference evidence="1" key="1">
    <citation type="submission" date="2022-08" db="UniProtKB">
        <authorList>
            <consortium name="EnsemblMetazoa"/>
        </authorList>
    </citation>
    <scope>IDENTIFICATION</scope>
    <source>
        <strain evidence="1">05x7-T-G4-1.051#20</strain>
    </source>
</reference>
<organism evidence="1 2">
    <name type="scientific">Magallana gigas</name>
    <name type="common">Pacific oyster</name>
    <name type="synonym">Crassostrea gigas</name>
    <dbReference type="NCBI Taxonomy" id="29159"/>
    <lineage>
        <taxon>Eukaryota</taxon>
        <taxon>Metazoa</taxon>
        <taxon>Spiralia</taxon>
        <taxon>Lophotrochozoa</taxon>
        <taxon>Mollusca</taxon>
        <taxon>Bivalvia</taxon>
        <taxon>Autobranchia</taxon>
        <taxon>Pteriomorphia</taxon>
        <taxon>Ostreida</taxon>
        <taxon>Ostreoidea</taxon>
        <taxon>Ostreidae</taxon>
        <taxon>Magallana</taxon>
    </lineage>
</organism>
<proteinExistence type="predicted"/>
<dbReference type="Proteomes" id="UP000005408">
    <property type="component" value="Unassembled WGS sequence"/>
</dbReference>
<dbReference type="EnsemblMetazoa" id="G6086.1">
    <property type="protein sequence ID" value="G6086.1:cds"/>
    <property type="gene ID" value="G6086"/>
</dbReference>
<evidence type="ECO:0000313" key="2">
    <source>
        <dbReference type="Proteomes" id="UP000005408"/>
    </source>
</evidence>